<dbReference type="GO" id="GO:0016034">
    <property type="term" value="F:maleylacetoacetate isomerase activity"/>
    <property type="evidence" value="ECO:0007669"/>
    <property type="project" value="TreeGrafter"/>
</dbReference>
<dbReference type="Gene3D" id="1.20.1050.10">
    <property type="match status" value="1"/>
</dbReference>
<dbReference type="InterPro" id="IPR036249">
    <property type="entry name" value="Thioredoxin-like_sf"/>
</dbReference>
<proteinExistence type="predicted"/>
<dbReference type="Pfam" id="PF13409">
    <property type="entry name" value="GST_N_2"/>
    <property type="match status" value="1"/>
</dbReference>
<dbReference type="STRING" id="5599.A0A177D8F4"/>
<dbReference type="SUPFAM" id="SSF52833">
    <property type="entry name" value="Thioredoxin-like"/>
    <property type="match status" value="1"/>
</dbReference>
<dbReference type="VEuPathDB" id="FungiDB:CC77DRAFT_973265"/>
<dbReference type="InterPro" id="IPR040079">
    <property type="entry name" value="Glutathione_S-Trfase"/>
</dbReference>
<dbReference type="SUPFAM" id="SSF47616">
    <property type="entry name" value="GST C-terminal domain-like"/>
    <property type="match status" value="1"/>
</dbReference>
<dbReference type="PANTHER" id="PTHR42673:SF4">
    <property type="entry name" value="MALEYLACETOACETATE ISOMERASE"/>
    <property type="match status" value="1"/>
</dbReference>
<keyword evidence="3" id="KW-0808">Transferase</keyword>
<evidence type="ECO:0000313" key="4">
    <source>
        <dbReference type="Proteomes" id="UP000077248"/>
    </source>
</evidence>
<name>A0A177D8F4_ALTAL</name>
<dbReference type="KEGG" id="aalt:CC77DRAFT_973265"/>
<reference evidence="3 4" key="1">
    <citation type="submission" date="2016-05" db="EMBL/GenBank/DDBJ databases">
        <title>Comparative analysis of secretome profiles of manganese(II)-oxidizing ascomycete fungi.</title>
        <authorList>
            <consortium name="DOE Joint Genome Institute"/>
            <person name="Zeiner C.A."/>
            <person name="Purvine S.O."/>
            <person name="Zink E.M."/>
            <person name="Wu S."/>
            <person name="Pasa-Tolic L."/>
            <person name="Chaput D.L."/>
            <person name="Haridas S."/>
            <person name="Grigoriev I.V."/>
            <person name="Santelli C.M."/>
            <person name="Hansel C.M."/>
        </authorList>
    </citation>
    <scope>NUCLEOTIDE SEQUENCE [LARGE SCALE GENOMIC DNA]</scope>
    <source>
        <strain evidence="3 4">SRC1lrK2f</strain>
    </source>
</reference>
<accession>A0A177D8F4</accession>
<feature type="domain" description="GST N-terminal" evidence="1">
    <location>
        <begin position="9"/>
        <end position="102"/>
    </location>
</feature>
<dbReference type="Proteomes" id="UP000077248">
    <property type="component" value="Unassembled WGS sequence"/>
</dbReference>
<dbReference type="InterPro" id="IPR004045">
    <property type="entry name" value="Glutathione_S-Trfase_N"/>
</dbReference>
<protein>
    <submittedName>
        <fullName evidence="3">Glutathione S-transferase</fullName>
    </submittedName>
</protein>
<dbReference type="GO" id="GO:0006559">
    <property type="term" value="P:L-phenylalanine catabolic process"/>
    <property type="evidence" value="ECO:0007669"/>
    <property type="project" value="TreeGrafter"/>
</dbReference>
<organism evidence="3 4">
    <name type="scientific">Alternaria alternata</name>
    <name type="common">Alternaria rot fungus</name>
    <name type="synonym">Torula alternata</name>
    <dbReference type="NCBI Taxonomy" id="5599"/>
    <lineage>
        <taxon>Eukaryota</taxon>
        <taxon>Fungi</taxon>
        <taxon>Dikarya</taxon>
        <taxon>Ascomycota</taxon>
        <taxon>Pezizomycotina</taxon>
        <taxon>Dothideomycetes</taxon>
        <taxon>Pleosporomycetidae</taxon>
        <taxon>Pleosporales</taxon>
        <taxon>Pleosporineae</taxon>
        <taxon>Pleosporaceae</taxon>
        <taxon>Alternaria</taxon>
        <taxon>Alternaria sect. Alternaria</taxon>
        <taxon>Alternaria alternata complex</taxon>
    </lineage>
</organism>
<dbReference type="GO" id="GO:0004364">
    <property type="term" value="F:glutathione transferase activity"/>
    <property type="evidence" value="ECO:0007669"/>
    <property type="project" value="TreeGrafter"/>
</dbReference>
<dbReference type="InterPro" id="IPR036282">
    <property type="entry name" value="Glutathione-S-Trfase_C_sf"/>
</dbReference>
<keyword evidence="4" id="KW-1185">Reference proteome</keyword>
<dbReference type="RefSeq" id="XP_018381022.1">
    <property type="nucleotide sequence ID" value="XM_018535877.1"/>
</dbReference>
<dbReference type="EMBL" id="KV441493">
    <property type="protein sequence ID" value="OAG15601.1"/>
    <property type="molecule type" value="Genomic_DNA"/>
</dbReference>
<dbReference type="AlphaFoldDB" id="A0A177D8F4"/>
<dbReference type="OMA" id="VYNAHRF"/>
<dbReference type="InterPro" id="IPR010987">
    <property type="entry name" value="Glutathione-S-Trfase_C-like"/>
</dbReference>
<dbReference type="CDD" id="cd00570">
    <property type="entry name" value="GST_N_family"/>
    <property type="match status" value="1"/>
</dbReference>
<gene>
    <name evidence="3" type="ORF">CC77DRAFT_973265</name>
</gene>
<sequence length="245" mass="27265">MPETRNTTSTYHLYNRAGSSCARRVRIALCLKRVPNVRTHDVDKYSRTTIGTKEYLAINPSGAVPALIQETTSSGHFTKSRFVITQSTAILEYLDETFPSVCPLLPPVSKPEVRARVRELVAIVTQDMFPFANRRNGLRLREVAGAAEDGQREFIQRALNEGFDAYETMVGKYGGRYSVGDAVSMADVCLLPQVLQAQLWGIYVLGCDRWPLIKNVIGQLGRIEAFAREMDDIAVDDATVVKPLP</sequence>
<evidence type="ECO:0000259" key="1">
    <source>
        <dbReference type="PROSITE" id="PS50404"/>
    </source>
</evidence>
<dbReference type="GO" id="GO:0006749">
    <property type="term" value="P:glutathione metabolic process"/>
    <property type="evidence" value="ECO:0007669"/>
    <property type="project" value="TreeGrafter"/>
</dbReference>
<evidence type="ECO:0000313" key="3">
    <source>
        <dbReference type="EMBL" id="OAG15601.1"/>
    </source>
</evidence>
<feature type="domain" description="GST C-terminal" evidence="2">
    <location>
        <begin position="110"/>
        <end position="244"/>
    </location>
</feature>
<dbReference type="Gene3D" id="3.40.30.10">
    <property type="entry name" value="Glutaredoxin"/>
    <property type="match status" value="1"/>
</dbReference>
<dbReference type="GO" id="GO:0005739">
    <property type="term" value="C:mitochondrion"/>
    <property type="evidence" value="ECO:0007669"/>
    <property type="project" value="TreeGrafter"/>
</dbReference>
<dbReference type="PROSITE" id="PS50404">
    <property type="entry name" value="GST_NTER"/>
    <property type="match status" value="1"/>
</dbReference>
<dbReference type="PANTHER" id="PTHR42673">
    <property type="entry name" value="MALEYLACETOACETATE ISOMERASE"/>
    <property type="match status" value="1"/>
</dbReference>
<dbReference type="GeneID" id="29121471"/>
<evidence type="ECO:0000259" key="2">
    <source>
        <dbReference type="PROSITE" id="PS50405"/>
    </source>
</evidence>
<dbReference type="PROSITE" id="PS50405">
    <property type="entry name" value="GST_CTER"/>
    <property type="match status" value="1"/>
</dbReference>
<dbReference type="SFLD" id="SFLDS00019">
    <property type="entry name" value="Glutathione_Transferase_(cytos"/>
    <property type="match status" value="1"/>
</dbReference>